<accession>A0ABP7Y2R2</accession>
<keyword evidence="2" id="KW-1185">Reference proteome</keyword>
<evidence type="ECO:0000313" key="1">
    <source>
        <dbReference type="EMBL" id="GAA4129606.1"/>
    </source>
</evidence>
<proteinExistence type="predicted"/>
<reference evidence="2" key="1">
    <citation type="journal article" date="2019" name="Int. J. Syst. Evol. Microbiol.">
        <title>The Global Catalogue of Microorganisms (GCM) 10K type strain sequencing project: providing services to taxonomists for standard genome sequencing and annotation.</title>
        <authorList>
            <consortium name="The Broad Institute Genomics Platform"/>
            <consortium name="The Broad Institute Genome Sequencing Center for Infectious Disease"/>
            <person name="Wu L."/>
            <person name="Ma J."/>
        </authorList>
    </citation>
    <scope>NUCLEOTIDE SEQUENCE [LARGE SCALE GENOMIC DNA]</scope>
    <source>
        <strain evidence="2">JCM 17589</strain>
    </source>
</reference>
<dbReference type="Proteomes" id="UP001501845">
    <property type="component" value="Unassembled WGS sequence"/>
</dbReference>
<name>A0ABP7Y2R2_9ACTN</name>
<comment type="caution">
    <text evidence="1">The sequence shown here is derived from an EMBL/GenBank/DDBJ whole genome shotgun (WGS) entry which is preliminary data.</text>
</comment>
<gene>
    <name evidence="1" type="ORF">GCM10022285_17300</name>
</gene>
<organism evidence="1 2">
    <name type="scientific">Streptomyces tunisiensis</name>
    <dbReference type="NCBI Taxonomy" id="948699"/>
    <lineage>
        <taxon>Bacteria</taxon>
        <taxon>Bacillati</taxon>
        <taxon>Actinomycetota</taxon>
        <taxon>Actinomycetes</taxon>
        <taxon>Kitasatosporales</taxon>
        <taxon>Streptomycetaceae</taxon>
        <taxon>Streptomyces</taxon>
    </lineage>
</organism>
<evidence type="ECO:0000313" key="2">
    <source>
        <dbReference type="Proteomes" id="UP001501845"/>
    </source>
</evidence>
<dbReference type="EMBL" id="BAABBU010000007">
    <property type="protein sequence ID" value="GAA4129606.1"/>
    <property type="molecule type" value="Genomic_DNA"/>
</dbReference>
<protein>
    <submittedName>
        <fullName evidence="1">Uncharacterized protein</fullName>
    </submittedName>
</protein>
<sequence length="128" mass="14489">MLETTAEDAWAELPKLIRFPYGFELWDVERLVRFDGAQRAGARIIERIEQQLAKNNIGHLPPKLPTDGTCRVLLYCKDEPGLPFIVRLVHDLATKEVNDDTNASVHMLHTLLQAMQRTSQAAARKDAP</sequence>
<dbReference type="RefSeq" id="WP_346155885.1">
    <property type="nucleotide sequence ID" value="NZ_BAABBU010000007.1"/>
</dbReference>